<sequence>MPEQTTQPALNRFARRRAVTRQALIGAARRILAERGTGDVSIQEIADRADVGFGSFYNHFSSKAELFSAAVGEALEDYGHELDAVAGGLGDPAEKFAASVRLTMAMVQSRPELMRVLRNSGLDHVHSGRGLGPRALRDIEEGVAAGRFTVDDPVVALSAASGALLGLVDLRLREPAGAAPGDGERMAELVLRMLGVPVAEAREIATRPLASPARG</sequence>
<dbReference type="Pfam" id="PF00440">
    <property type="entry name" value="TetR_N"/>
    <property type="match status" value="1"/>
</dbReference>
<dbReference type="EMBL" id="JAVREL010000005">
    <property type="protein sequence ID" value="MDT0343387.1"/>
    <property type="molecule type" value="Genomic_DNA"/>
</dbReference>
<reference evidence="7" key="1">
    <citation type="submission" date="2023-07" db="EMBL/GenBank/DDBJ databases">
        <title>30 novel species of actinomycetes from the DSMZ collection.</title>
        <authorList>
            <person name="Nouioui I."/>
        </authorList>
    </citation>
    <scope>NUCLEOTIDE SEQUENCE [LARGE SCALE GENOMIC DNA]</scope>
    <source>
        <strain evidence="7">DSM 44938</strain>
    </source>
</reference>
<dbReference type="PANTHER" id="PTHR30055">
    <property type="entry name" value="HTH-TYPE TRANSCRIPTIONAL REGULATOR RUTR"/>
    <property type="match status" value="1"/>
</dbReference>
<dbReference type="InterPro" id="IPR050109">
    <property type="entry name" value="HTH-type_TetR-like_transc_reg"/>
</dbReference>
<feature type="domain" description="HTH tetR-type" evidence="5">
    <location>
        <begin position="18"/>
        <end position="78"/>
    </location>
</feature>
<dbReference type="PROSITE" id="PS50977">
    <property type="entry name" value="HTH_TETR_2"/>
    <property type="match status" value="1"/>
</dbReference>
<organism evidence="6 7">
    <name type="scientific">Streptomyces litchfieldiae</name>
    <dbReference type="NCBI Taxonomy" id="3075543"/>
    <lineage>
        <taxon>Bacteria</taxon>
        <taxon>Bacillati</taxon>
        <taxon>Actinomycetota</taxon>
        <taxon>Actinomycetes</taxon>
        <taxon>Kitasatosporales</taxon>
        <taxon>Streptomycetaceae</taxon>
        <taxon>Streptomyces</taxon>
    </lineage>
</organism>
<dbReference type="SUPFAM" id="SSF46689">
    <property type="entry name" value="Homeodomain-like"/>
    <property type="match status" value="1"/>
</dbReference>
<evidence type="ECO:0000313" key="6">
    <source>
        <dbReference type="EMBL" id="MDT0343387.1"/>
    </source>
</evidence>
<dbReference type="Proteomes" id="UP001183246">
    <property type="component" value="Unassembled WGS sequence"/>
</dbReference>
<dbReference type="PRINTS" id="PR00455">
    <property type="entry name" value="HTHTETR"/>
</dbReference>
<evidence type="ECO:0000256" key="2">
    <source>
        <dbReference type="ARBA" id="ARBA00023125"/>
    </source>
</evidence>
<dbReference type="InterPro" id="IPR009057">
    <property type="entry name" value="Homeodomain-like_sf"/>
</dbReference>
<keyword evidence="3" id="KW-0804">Transcription</keyword>
<comment type="caution">
    <text evidence="6">The sequence shown here is derived from an EMBL/GenBank/DDBJ whole genome shotgun (WGS) entry which is preliminary data.</text>
</comment>
<evidence type="ECO:0000256" key="1">
    <source>
        <dbReference type="ARBA" id="ARBA00023015"/>
    </source>
</evidence>
<proteinExistence type="predicted"/>
<dbReference type="InterPro" id="IPR049513">
    <property type="entry name" value="TetR_C_40"/>
</dbReference>
<evidence type="ECO:0000256" key="3">
    <source>
        <dbReference type="ARBA" id="ARBA00023163"/>
    </source>
</evidence>
<evidence type="ECO:0000256" key="4">
    <source>
        <dbReference type="PROSITE-ProRule" id="PRU00335"/>
    </source>
</evidence>
<keyword evidence="7" id="KW-1185">Reference proteome</keyword>
<dbReference type="Pfam" id="PF21306">
    <property type="entry name" value="TetR_C_40"/>
    <property type="match status" value="1"/>
</dbReference>
<protein>
    <submittedName>
        <fullName evidence="6">TetR/AcrR family transcriptional regulator</fullName>
    </submittedName>
</protein>
<dbReference type="PANTHER" id="PTHR30055:SF234">
    <property type="entry name" value="HTH-TYPE TRANSCRIPTIONAL REGULATOR BETI"/>
    <property type="match status" value="1"/>
</dbReference>
<dbReference type="InterPro" id="IPR001647">
    <property type="entry name" value="HTH_TetR"/>
</dbReference>
<feature type="DNA-binding region" description="H-T-H motif" evidence="4">
    <location>
        <begin position="41"/>
        <end position="60"/>
    </location>
</feature>
<gene>
    <name evidence="6" type="ORF">RM590_12285</name>
</gene>
<accession>A0ABU2MP31</accession>
<keyword evidence="2 4" id="KW-0238">DNA-binding</keyword>
<keyword evidence="1" id="KW-0805">Transcription regulation</keyword>
<dbReference type="Gene3D" id="1.10.357.10">
    <property type="entry name" value="Tetracycline Repressor, domain 2"/>
    <property type="match status" value="1"/>
</dbReference>
<name>A0ABU2MP31_9ACTN</name>
<evidence type="ECO:0000259" key="5">
    <source>
        <dbReference type="PROSITE" id="PS50977"/>
    </source>
</evidence>
<evidence type="ECO:0000313" key="7">
    <source>
        <dbReference type="Proteomes" id="UP001183246"/>
    </source>
</evidence>
<dbReference type="RefSeq" id="WP_311704510.1">
    <property type="nucleotide sequence ID" value="NZ_JAVREL010000005.1"/>
</dbReference>